<dbReference type="EMBL" id="MK388689">
    <property type="protein sequence ID" value="QAX92323.1"/>
    <property type="molecule type" value="Genomic_DNA"/>
</dbReference>
<keyword evidence="3" id="KW-1185">Reference proteome</keyword>
<proteinExistence type="predicted"/>
<dbReference type="GO" id="GO:0008168">
    <property type="term" value="F:methyltransferase activity"/>
    <property type="evidence" value="ECO:0007669"/>
    <property type="project" value="UniProtKB-KW"/>
</dbReference>
<keyword evidence="2" id="KW-0808">Transferase</keyword>
<protein>
    <submittedName>
        <fullName evidence="2">DNA cytosine methyltransferase</fullName>
    </submittedName>
</protein>
<reference evidence="2 3" key="1">
    <citation type="submission" date="2019-01" db="EMBL/GenBank/DDBJ databases">
        <title>Complete genome sequence of Pantoea phage vB_PagM_LIET2.</title>
        <authorList>
            <person name="Truncaite L."/>
            <person name="Simoliuniene M."/>
            <person name="Kazlauskas D."/>
            <person name="Meskys R."/>
            <person name="Simoliunas E."/>
        </authorList>
    </citation>
    <scope>NUCLEOTIDE SEQUENCE [LARGE SCALE GENOMIC DNA]</scope>
</reference>
<feature type="compositionally biased region" description="Polar residues" evidence="1">
    <location>
        <begin position="229"/>
        <end position="238"/>
    </location>
</feature>
<evidence type="ECO:0000313" key="2">
    <source>
        <dbReference type="EMBL" id="QAX92323.1"/>
    </source>
</evidence>
<keyword evidence="2" id="KW-0489">Methyltransferase</keyword>
<dbReference type="Proteomes" id="UP000289486">
    <property type="component" value="Segment"/>
</dbReference>
<feature type="region of interest" description="Disordered" evidence="1">
    <location>
        <begin position="204"/>
        <end position="238"/>
    </location>
</feature>
<name>A0A411AW45_9CAUD</name>
<accession>A0A411AW45</accession>
<evidence type="ECO:0000313" key="3">
    <source>
        <dbReference type="Proteomes" id="UP000289486"/>
    </source>
</evidence>
<evidence type="ECO:0000256" key="1">
    <source>
        <dbReference type="SAM" id="MobiDB-lite"/>
    </source>
</evidence>
<dbReference type="GO" id="GO:0032259">
    <property type="term" value="P:methylation"/>
    <property type="evidence" value="ECO:0007669"/>
    <property type="project" value="UniProtKB-KW"/>
</dbReference>
<sequence>MKRSKAVFLYDETGFAADPWRKAGYTCFLVDMKHPDGVSIDHERPGIIKIGMKIEDDFDTLKKLVAIVGNGDVAFVAGFPPCDDMAVSGSRWFKGKLALDPECQNIAAGRAKFVEVMGNRWQCPWIAENPVSMLSSLWRKPDHYFHPWEYGGYLPADDIHPLFPDHIKARDAYPKKTAIWSGNGFVMPPKKPVAVNAGYSTQYKKTGGRSDRTKKIRSATPRGFAEAVFQSNSEGSTQ</sequence>
<organism evidence="2 3">
    <name type="scientific">Pantoea phage vB_PagM_LIET2</name>
    <dbReference type="NCBI Taxonomy" id="2508071"/>
    <lineage>
        <taxon>Viruses</taxon>
        <taxon>Duplodnaviria</taxon>
        <taxon>Heunggongvirae</taxon>
        <taxon>Uroviricota</taxon>
        <taxon>Caudoviricetes</taxon>
        <taxon>Lietduovirus</taxon>
        <taxon>Lietduovirus LIET2</taxon>
    </lineage>
</organism>
<gene>
    <name evidence="2" type="ORF">LIET2_gp071</name>
</gene>